<keyword evidence="1" id="KW-1133">Transmembrane helix</keyword>
<proteinExistence type="predicted"/>
<gene>
    <name evidence="2" type="ORF">IAA83_02855</name>
</gene>
<dbReference type="EMBL" id="DVJJ01000050">
    <property type="protein sequence ID" value="HIS64295.1"/>
    <property type="molecule type" value="Genomic_DNA"/>
</dbReference>
<feature type="transmembrane region" description="Helical" evidence="1">
    <location>
        <begin position="147"/>
        <end position="169"/>
    </location>
</feature>
<dbReference type="AlphaFoldDB" id="A0A9D1F8G8"/>
<organism evidence="2 3">
    <name type="scientific">Candidatus Avoscillospira avistercoris</name>
    <dbReference type="NCBI Taxonomy" id="2840707"/>
    <lineage>
        <taxon>Bacteria</taxon>
        <taxon>Bacillati</taxon>
        <taxon>Bacillota</taxon>
        <taxon>Clostridia</taxon>
        <taxon>Eubacteriales</taxon>
        <taxon>Oscillospiraceae</taxon>
        <taxon>Oscillospiraceae incertae sedis</taxon>
        <taxon>Candidatus Avoscillospira</taxon>
    </lineage>
</organism>
<name>A0A9D1F8G8_9FIRM</name>
<sequence>MDKQTFLAQLRKGMSGLPQEDVEERLTFYSEMIDDRMEEGCAEAEAVEEIGPVEEVLAQIVADIPLTKLVKKKMKPKHTLKAWEIVLLVLGSPLWLSLLVSAAAIVVSFYVVVWSVILSLWLVESALIGSALSGVVLGTVFACRGNVLAGIAVIGVGLACAGLSIFLFFGCKEVTKGILRLTGKLLLALKTCFVKKEAAA</sequence>
<keyword evidence="1" id="KW-0812">Transmembrane</keyword>
<reference evidence="2" key="2">
    <citation type="journal article" date="2021" name="PeerJ">
        <title>Extensive microbial diversity within the chicken gut microbiome revealed by metagenomics and culture.</title>
        <authorList>
            <person name="Gilroy R."/>
            <person name="Ravi A."/>
            <person name="Getino M."/>
            <person name="Pursley I."/>
            <person name="Horton D.L."/>
            <person name="Alikhan N.F."/>
            <person name="Baker D."/>
            <person name="Gharbi K."/>
            <person name="Hall N."/>
            <person name="Watson M."/>
            <person name="Adriaenssens E.M."/>
            <person name="Foster-Nyarko E."/>
            <person name="Jarju S."/>
            <person name="Secka A."/>
            <person name="Antonio M."/>
            <person name="Oren A."/>
            <person name="Chaudhuri R.R."/>
            <person name="La Ragione R."/>
            <person name="Hildebrand F."/>
            <person name="Pallen M.J."/>
        </authorList>
    </citation>
    <scope>NUCLEOTIDE SEQUENCE</scope>
    <source>
        <strain evidence="2">ChiBcec16-1751</strain>
    </source>
</reference>
<comment type="caution">
    <text evidence="2">The sequence shown here is derived from an EMBL/GenBank/DDBJ whole genome shotgun (WGS) entry which is preliminary data.</text>
</comment>
<feature type="transmembrane region" description="Helical" evidence="1">
    <location>
        <begin position="82"/>
        <end position="112"/>
    </location>
</feature>
<protein>
    <submittedName>
        <fullName evidence="2">DUF1700 domain-containing protein</fullName>
    </submittedName>
</protein>
<dbReference type="Pfam" id="PF22564">
    <property type="entry name" value="HAAS"/>
    <property type="match status" value="1"/>
</dbReference>
<feature type="transmembrane region" description="Helical" evidence="1">
    <location>
        <begin position="118"/>
        <end position="140"/>
    </location>
</feature>
<evidence type="ECO:0000256" key="1">
    <source>
        <dbReference type="SAM" id="Phobius"/>
    </source>
</evidence>
<reference evidence="2" key="1">
    <citation type="submission" date="2020-10" db="EMBL/GenBank/DDBJ databases">
        <authorList>
            <person name="Gilroy R."/>
        </authorList>
    </citation>
    <scope>NUCLEOTIDE SEQUENCE</scope>
    <source>
        <strain evidence="2">ChiBcec16-1751</strain>
    </source>
</reference>
<accession>A0A9D1F8G8</accession>
<evidence type="ECO:0000313" key="2">
    <source>
        <dbReference type="EMBL" id="HIS64295.1"/>
    </source>
</evidence>
<keyword evidence="1" id="KW-0472">Membrane</keyword>
<evidence type="ECO:0000313" key="3">
    <source>
        <dbReference type="Proteomes" id="UP000886741"/>
    </source>
</evidence>
<dbReference type="Proteomes" id="UP000886741">
    <property type="component" value="Unassembled WGS sequence"/>
</dbReference>